<reference evidence="2 3" key="1">
    <citation type="submission" date="2019-07" db="EMBL/GenBank/DDBJ databases">
        <title>Whole genome shotgun sequence of Chryseobacterium lathyri NBRC 105250.</title>
        <authorList>
            <person name="Hosoyama A."/>
            <person name="Uohara A."/>
            <person name="Ohji S."/>
            <person name="Ichikawa N."/>
        </authorList>
    </citation>
    <scope>NUCLEOTIDE SEQUENCE [LARGE SCALE GENOMIC DNA]</scope>
    <source>
        <strain evidence="2 3">NBRC 105250</strain>
    </source>
</reference>
<dbReference type="SUPFAM" id="SSF55729">
    <property type="entry name" value="Acyl-CoA N-acyltransferases (Nat)"/>
    <property type="match status" value="1"/>
</dbReference>
<proteinExistence type="predicted"/>
<dbReference type="OrthoDB" id="1160046at2"/>
<name>A0A511Y9V5_9FLAO</name>
<dbReference type="EMBL" id="BJYI01000006">
    <property type="protein sequence ID" value="GEN71967.1"/>
    <property type="molecule type" value="Genomic_DNA"/>
</dbReference>
<protein>
    <recommendedName>
        <fullName evidence="1">N-acyl amino acid synthase FeeM catalytic core domain-containing protein</fullName>
    </recommendedName>
</protein>
<dbReference type="Proteomes" id="UP000321150">
    <property type="component" value="Unassembled WGS sequence"/>
</dbReference>
<dbReference type="RefSeq" id="WP_111954063.1">
    <property type="nucleotide sequence ID" value="NZ_BJYI01000006.1"/>
</dbReference>
<dbReference type="AlphaFoldDB" id="A0A511Y9V5"/>
<sequence>MKNIKLSVLKKTDLEELAKFVVEENFSHHDEKTPDIQNIMDKEIKYIHDEELCFSNSKILVAKNYDDEIIGSIRTLRWNYRDKLPIERMFSINLKELIDINQYKVWHIGRFAIKKNPNETGIRLFKTLMACAINEVCMHSNVVAVAECDIKLLRTLKILGIEAFAITESIHYLGSETVPVILPYGGLKNFLDKHRHLLCSKSQQLHQGVVLVNHQQYYTFV</sequence>
<dbReference type="InterPro" id="IPR016181">
    <property type="entry name" value="Acyl_CoA_acyltransferase"/>
</dbReference>
<evidence type="ECO:0000313" key="3">
    <source>
        <dbReference type="Proteomes" id="UP000321150"/>
    </source>
</evidence>
<dbReference type="Gene3D" id="3.40.630.30">
    <property type="match status" value="1"/>
</dbReference>
<accession>A0A511Y9V5</accession>
<comment type="caution">
    <text evidence="2">The sequence shown here is derived from an EMBL/GenBank/DDBJ whole genome shotgun (WGS) entry which is preliminary data.</text>
</comment>
<evidence type="ECO:0000259" key="1">
    <source>
        <dbReference type="Pfam" id="PF21926"/>
    </source>
</evidence>
<dbReference type="Pfam" id="PF21926">
    <property type="entry name" value="FeeM"/>
    <property type="match status" value="1"/>
</dbReference>
<dbReference type="InterPro" id="IPR054597">
    <property type="entry name" value="FeeM_cat"/>
</dbReference>
<gene>
    <name evidence="2" type="ORF">CLA01_20390</name>
</gene>
<organism evidence="2 3">
    <name type="scientific">Chryseobacterium lathyri</name>
    <dbReference type="NCBI Taxonomy" id="395933"/>
    <lineage>
        <taxon>Bacteria</taxon>
        <taxon>Pseudomonadati</taxon>
        <taxon>Bacteroidota</taxon>
        <taxon>Flavobacteriia</taxon>
        <taxon>Flavobacteriales</taxon>
        <taxon>Weeksellaceae</taxon>
        <taxon>Chryseobacterium group</taxon>
        <taxon>Chryseobacterium</taxon>
    </lineage>
</organism>
<feature type="domain" description="N-acyl amino acid synthase FeeM catalytic core" evidence="1">
    <location>
        <begin position="55"/>
        <end position="145"/>
    </location>
</feature>
<evidence type="ECO:0000313" key="2">
    <source>
        <dbReference type="EMBL" id="GEN71967.1"/>
    </source>
</evidence>